<dbReference type="Proteomes" id="UP000828941">
    <property type="component" value="Chromosome 13"/>
</dbReference>
<organism evidence="1 2">
    <name type="scientific">Bauhinia variegata</name>
    <name type="common">Purple orchid tree</name>
    <name type="synonym">Phanera variegata</name>
    <dbReference type="NCBI Taxonomy" id="167791"/>
    <lineage>
        <taxon>Eukaryota</taxon>
        <taxon>Viridiplantae</taxon>
        <taxon>Streptophyta</taxon>
        <taxon>Embryophyta</taxon>
        <taxon>Tracheophyta</taxon>
        <taxon>Spermatophyta</taxon>
        <taxon>Magnoliopsida</taxon>
        <taxon>eudicotyledons</taxon>
        <taxon>Gunneridae</taxon>
        <taxon>Pentapetalae</taxon>
        <taxon>rosids</taxon>
        <taxon>fabids</taxon>
        <taxon>Fabales</taxon>
        <taxon>Fabaceae</taxon>
        <taxon>Cercidoideae</taxon>
        <taxon>Cercideae</taxon>
        <taxon>Bauhiniinae</taxon>
        <taxon>Bauhinia</taxon>
    </lineage>
</organism>
<keyword evidence="2" id="KW-1185">Reference proteome</keyword>
<reference evidence="1 2" key="1">
    <citation type="journal article" date="2022" name="DNA Res.">
        <title>Chromosomal-level genome assembly of the orchid tree Bauhinia variegata (Leguminosae; Cercidoideae) supports the allotetraploid origin hypothesis of Bauhinia.</title>
        <authorList>
            <person name="Zhong Y."/>
            <person name="Chen Y."/>
            <person name="Zheng D."/>
            <person name="Pang J."/>
            <person name="Liu Y."/>
            <person name="Luo S."/>
            <person name="Meng S."/>
            <person name="Qian L."/>
            <person name="Wei D."/>
            <person name="Dai S."/>
            <person name="Zhou R."/>
        </authorList>
    </citation>
    <scope>NUCLEOTIDE SEQUENCE [LARGE SCALE GENOMIC DNA]</scope>
    <source>
        <strain evidence="1">BV-YZ2020</strain>
    </source>
</reference>
<evidence type="ECO:0000313" key="2">
    <source>
        <dbReference type="Proteomes" id="UP000828941"/>
    </source>
</evidence>
<comment type="caution">
    <text evidence="1">The sequence shown here is derived from an EMBL/GenBank/DDBJ whole genome shotgun (WGS) entry which is preliminary data.</text>
</comment>
<name>A0ACB9KN27_BAUVA</name>
<gene>
    <name evidence="1" type="ORF">L6164_032092</name>
</gene>
<dbReference type="EMBL" id="CM039438">
    <property type="protein sequence ID" value="KAI4298545.1"/>
    <property type="molecule type" value="Genomic_DNA"/>
</dbReference>
<proteinExistence type="predicted"/>
<sequence>MSKAQEQQSATELYSLGSRPPVSVEDGEEVEQMAGSPSIQSRSPVRAPLGIAMNFGCGRKPLSNVSLSNKSYTETCQSRGYLPDTRSLRSRLEQKLEKEGLTVTVDCANLFNNALDTYLKRLIESSMALAGSRCGNERLKQLNGRPVSGSNVVLPERYMPTAAKSACASLLDFRLAMELNPRILGPDWPLQLEKIDLLASED</sequence>
<protein>
    <submittedName>
        <fullName evidence="1">Uncharacterized protein</fullName>
    </submittedName>
</protein>
<accession>A0ACB9KN27</accession>
<evidence type="ECO:0000313" key="1">
    <source>
        <dbReference type="EMBL" id="KAI4298545.1"/>
    </source>
</evidence>